<dbReference type="NCBIfam" id="NF010568">
    <property type="entry name" value="PRK13961.1"/>
    <property type="match status" value="1"/>
</dbReference>
<dbReference type="PROSITE" id="PS01058">
    <property type="entry name" value="SAICAR_SYNTHETASE_2"/>
    <property type="match status" value="1"/>
</dbReference>
<keyword evidence="6 10" id="KW-0658">Purine biosynthesis</keyword>
<dbReference type="GO" id="GO:0004639">
    <property type="term" value="F:phosphoribosylaminoimidazolesuccinocarboxamide synthase activity"/>
    <property type="evidence" value="ECO:0007669"/>
    <property type="project" value="UniProtKB-UniRule"/>
</dbReference>
<evidence type="ECO:0000256" key="2">
    <source>
        <dbReference type="ARBA" id="ARBA00010190"/>
    </source>
</evidence>
<evidence type="ECO:0000256" key="9">
    <source>
        <dbReference type="ARBA" id="ARBA00048475"/>
    </source>
</evidence>
<dbReference type="EC" id="6.3.2.6" evidence="10"/>
<evidence type="ECO:0000256" key="10">
    <source>
        <dbReference type="HAMAP-Rule" id="MF_00137"/>
    </source>
</evidence>
<evidence type="ECO:0000313" key="13">
    <source>
        <dbReference type="Proteomes" id="UP000034201"/>
    </source>
</evidence>
<comment type="pathway">
    <text evidence="1 10">Purine metabolism; IMP biosynthesis via de novo pathway; 5-amino-1-(5-phospho-D-ribosyl)imidazole-4-carboxamide from 5-amino-1-(5-phospho-D-ribosyl)imidazole-4-carboxylate: step 1/2.</text>
</comment>
<dbReference type="Pfam" id="PF00731">
    <property type="entry name" value="AIRC"/>
    <property type="match status" value="1"/>
</dbReference>
<keyword evidence="7 10" id="KW-0067">ATP-binding</keyword>
<dbReference type="PANTHER" id="PTHR43700">
    <property type="entry name" value="PHOSPHORIBOSYLAMINOIMIDAZOLE-SUCCINOCARBOXAMIDE SYNTHASE"/>
    <property type="match status" value="1"/>
</dbReference>
<evidence type="ECO:0000256" key="5">
    <source>
        <dbReference type="ARBA" id="ARBA00022741"/>
    </source>
</evidence>
<evidence type="ECO:0000256" key="4">
    <source>
        <dbReference type="ARBA" id="ARBA00022598"/>
    </source>
</evidence>
<dbReference type="Gene3D" id="3.30.470.20">
    <property type="entry name" value="ATP-grasp fold, B domain"/>
    <property type="match status" value="1"/>
</dbReference>
<keyword evidence="4 10" id="KW-0436">Ligase</keyword>
<dbReference type="InterPro" id="IPR000031">
    <property type="entry name" value="PurE_dom"/>
</dbReference>
<comment type="similarity">
    <text evidence="3">In the N-terminal section; belongs to the SAICAR synthetase family.</text>
</comment>
<dbReference type="GO" id="GO:0005524">
    <property type="term" value="F:ATP binding"/>
    <property type="evidence" value="ECO:0007669"/>
    <property type="project" value="UniProtKB-KW"/>
</dbReference>
<evidence type="ECO:0000313" key="12">
    <source>
        <dbReference type="EMBL" id="KKW20705.1"/>
    </source>
</evidence>
<comment type="catalytic activity">
    <reaction evidence="9 10">
        <text>5-amino-1-(5-phospho-D-ribosyl)imidazole-4-carboxylate + L-aspartate + ATP = (2S)-2-[5-amino-1-(5-phospho-beta-D-ribosyl)imidazole-4-carboxamido]succinate + ADP + phosphate + 2 H(+)</text>
        <dbReference type="Rhea" id="RHEA:22628"/>
        <dbReference type="ChEBI" id="CHEBI:15378"/>
        <dbReference type="ChEBI" id="CHEBI:29991"/>
        <dbReference type="ChEBI" id="CHEBI:30616"/>
        <dbReference type="ChEBI" id="CHEBI:43474"/>
        <dbReference type="ChEBI" id="CHEBI:58443"/>
        <dbReference type="ChEBI" id="CHEBI:77657"/>
        <dbReference type="ChEBI" id="CHEBI:456216"/>
        <dbReference type="EC" id="6.3.2.6"/>
    </reaction>
</comment>
<dbReference type="InterPro" id="IPR018236">
    <property type="entry name" value="SAICAR_synthetase_CS"/>
</dbReference>
<dbReference type="Gene3D" id="3.30.200.20">
    <property type="entry name" value="Phosphorylase Kinase, domain 1"/>
    <property type="match status" value="1"/>
</dbReference>
<dbReference type="EMBL" id="LCQQ01000025">
    <property type="protein sequence ID" value="KKW20705.1"/>
    <property type="molecule type" value="Genomic_DNA"/>
</dbReference>
<name>A0A0G1WQ91_9BACT</name>
<dbReference type="AlphaFoldDB" id="A0A0G1WQ91"/>
<comment type="similarity">
    <text evidence="2 10">Belongs to the SAICAR synthetase family.</text>
</comment>
<protein>
    <recommendedName>
        <fullName evidence="10">Phosphoribosylaminoimidazole-succinocarboxamide synthase</fullName>
        <ecNumber evidence="10">6.3.2.6</ecNumber>
    </recommendedName>
    <alternativeName>
        <fullName evidence="10">SAICAR synthetase</fullName>
    </alternativeName>
</protein>
<dbReference type="Pfam" id="PF01259">
    <property type="entry name" value="SAICAR_synt"/>
    <property type="match status" value="1"/>
</dbReference>
<dbReference type="InterPro" id="IPR028923">
    <property type="entry name" value="SAICAR_synt/ADE2_N"/>
</dbReference>
<keyword evidence="5 10" id="KW-0547">Nucleotide-binding</keyword>
<dbReference type="UniPathway" id="UPA00074">
    <property type="reaction ID" value="UER00131"/>
</dbReference>
<dbReference type="HAMAP" id="MF_00137">
    <property type="entry name" value="SAICAR_synth"/>
    <property type="match status" value="1"/>
</dbReference>
<dbReference type="PATRIC" id="fig|1618608.3.peg.396"/>
<evidence type="ECO:0000256" key="1">
    <source>
        <dbReference type="ARBA" id="ARBA00004672"/>
    </source>
</evidence>
<organism evidence="12 13">
    <name type="scientific">Candidatus Adlerbacteria bacterium GW2011_GWC1_50_9</name>
    <dbReference type="NCBI Taxonomy" id="1618608"/>
    <lineage>
        <taxon>Bacteria</taxon>
        <taxon>Candidatus Adleribacteriota</taxon>
    </lineage>
</organism>
<dbReference type="GO" id="GO:0006189">
    <property type="term" value="P:'de novo' IMP biosynthetic process"/>
    <property type="evidence" value="ECO:0007669"/>
    <property type="project" value="UniProtKB-UniRule"/>
</dbReference>
<evidence type="ECO:0000256" key="8">
    <source>
        <dbReference type="ARBA" id="ARBA00023268"/>
    </source>
</evidence>
<evidence type="ECO:0000259" key="11">
    <source>
        <dbReference type="SMART" id="SM01001"/>
    </source>
</evidence>
<sequence length="491" mass="54582">MAKIPASVDTKVISGLEIYRKGKVRNTYFLPSELELLLSFATDRISIFDFVLPTVVPFKGEGLTALNIFWRKNVLGDLVTHDLVAYGVDIDQYLSEDLRGIPELQKRALVIRKLDMLPVEAVVRGYLTGSGLTAYRKDSVICGHALPEGLDDGAELPYPIFTPTTKAEEGHDEHVDADSVCKKHGFAIERASLQLYELARRFARDRGIVLADTKFEFGREKHSELVLCDEVFTPDSSRFWDLKAWQESRTKRSSPPSLDKQYVRNEGKRLGVDKRDPLVAGDDEWVHRLEFSPEVVEMTTRIYRYGFWRLAGKKLEAFQRADMGIAVRMPPVHVHVVLGSESDRDQAQNGLNWLGIDTPPEVTAELDIISCHRNPEELRRFAETVREDSVIIAGAGKAAALPGVLQSWLKYFGKGHIPVLGVAFDGGTDEANRAARLSIEQLPGNPVILAPGGIAYFGSEGFLNACGAAIVNEFFVTPTPTKEAKHNVPLV</sequence>
<evidence type="ECO:0000256" key="7">
    <source>
        <dbReference type="ARBA" id="ARBA00022840"/>
    </source>
</evidence>
<dbReference type="SUPFAM" id="SSF56104">
    <property type="entry name" value="SAICAR synthase-like"/>
    <property type="match status" value="1"/>
</dbReference>
<dbReference type="SUPFAM" id="SSF52255">
    <property type="entry name" value="N5-CAIR mutase (phosphoribosylaminoimidazole carboxylase, PurE)"/>
    <property type="match status" value="1"/>
</dbReference>
<dbReference type="CDD" id="cd01414">
    <property type="entry name" value="SAICAR_synt_Sc"/>
    <property type="match status" value="1"/>
</dbReference>
<reference evidence="12 13" key="1">
    <citation type="journal article" date="2015" name="Nature">
        <title>rRNA introns, odd ribosomes, and small enigmatic genomes across a large radiation of phyla.</title>
        <authorList>
            <person name="Brown C.T."/>
            <person name="Hug L.A."/>
            <person name="Thomas B.C."/>
            <person name="Sharon I."/>
            <person name="Castelle C.J."/>
            <person name="Singh A."/>
            <person name="Wilkins M.J."/>
            <person name="Williams K.H."/>
            <person name="Banfield J.F."/>
        </authorList>
    </citation>
    <scope>NUCLEOTIDE SEQUENCE [LARGE SCALE GENOMIC DNA]</scope>
</reference>
<gene>
    <name evidence="10" type="primary">purC</name>
    <name evidence="12" type="ORF">UY61_C0025G0008</name>
</gene>
<feature type="domain" description="PurE" evidence="11">
    <location>
        <begin position="332"/>
        <end position="443"/>
    </location>
</feature>
<dbReference type="GO" id="GO:0005737">
    <property type="term" value="C:cytoplasm"/>
    <property type="evidence" value="ECO:0007669"/>
    <property type="project" value="TreeGrafter"/>
</dbReference>
<comment type="caution">
    <text evidence="12">The sequence shown here is derived from an EMBL/GenBank/DDBJ whole genome shotgun (WGS) entry which is preliminary data.</text>
</comment>
<evidence type="ECO:0000256" key="3">
    <source>
        <dbReference type="ARBA" id="ARBA00011020"/>
    </source>
</evidence>
<evidence type="ECO:0000256" key="6">
    <source>
        <dbReference type="ARBA" id="ARBA00022755"/>
    </source>
</evidence>
<dbReference type="PROSITE" id="PS01057">
    <property type="entry name" value="SAICAR_SYNTHETASE_1"/>
    <property type="match status" value="1"/>
</dbReference>
<dbReference type="SMART" id="SM01001">
    <property type="entry name" value="AIRC"/>
    <property type="match status" value="1"/>
</dbReference>
<dbReference type="Proteomes" id="UP000034201">
    <property type="component" value="Unassembled WGS sequence"/>
</dbReference>
<accession>A0A0G1WQ91</accession>
<proteinExistence type="inferred from homology"/>
<dbReference type="Gene3D" id="3.40.50.1970">
    <property type="match status" value="1"/>
</dbReference>
<keyword evidence="8" id="KW-0511">Multifunctional enzyme</keyword>
<dbReference type="PANTHER" id="PTHR43700:SF1">
    <property type="entry name" value="PHOSPHORIBOSYLAMINOIMIDAZOLE-SUCCINOCARBOXAMIDE SYNTHASE"/>
    <property type="match status" value="1"/>
</dbReference>